<reference evidence="3 4" key="1">
    <citation type="submission" date="2023-10" db="EMBL/GenBank/DDBJ databases">
        <title>Psychrosphaera aquimaarina strain SW33 isolated from seawater.</title>
        <authorList>
            <person name="Bayburt H."/>
            <person name="Kim J.M."/>
            <person name="Choi B.J."/>
            <person name="Jeon C.O."/>
        </authorList>
    </citation>
    <scope>NUCLEOTIDE SEQUENCE [LARGE SCALE GENOMIC DNA]</scope>
    <source>
        <strain evidence="3 4">KCTC 52743</strain>
    </source>
</reference>
<dbReference type="Proteomes" id="UP001257914">
    <property type="component" value="Unassembled WGS sequence"/>
</dbReference>
<organism evidence="3 4">
    <name type="scientific">Psychrosphaera aquimarina</name>
    <dbReference type="NCBI Taxonomy" id="2044854"/>
    <lineage>
        <taxon>Bacteria</taxon>
        <taxon>Pseudomonadati</taxon>
        <taxon>Pseudomonadota</taxon>
        <taxon>Gammaproteobacteria</taxon>
        <taxon>Alteromonadales</taxon>
        <taxon>Pseudoalteromonadaceae</taxon>
        <taxon>Psychrosphaera</taxon>
    </lineage>
</organism>
<protein>
    <submittedName>
        <fullName evidence="3">Response regulator</fullName>
    </submittedName>
</protein>
<accession>A0ABU3R0D3</accession>
<evidence type="ECO:0000313" key="3">
    <source>
        <dbReference type="EMBL" id="MDU0113143.1"/>
    </source>
</evidence>
<proteinExistence type="predicted"/>
<dbReference type="EMBL" id="JAWCUA010000007">
    <property type="protein sequence ID" value="MDU0113143.1"/>
    <property type="molecule type" value="Genomic_DNA"/>
</dbReference>
<evidence type="ECO:0000313" key="4">
    <source>
        <dbReference type="Proteomes" id="UP001257914"/>
    </source>
</evidence>
<sequence>MLFNNNASAEMNNIKPTWKVLIVDDEEDIHVITKLALKRFELDGKRLEFVSAYDSLQAKEIINQQNEFSLIFLDVVMETDHAGLDFAKWLRETKK</sequence>
<evidence type="ECO:0000259" key="2">
    <source>
        <dbReference type="PROSITE" id="PS50110"/>
    </source>
</evidence>
<dbReference type="Gene3D" id="3.40.50.2300">
    <property type="match status" value="1"/>
</dbReference>
<feature type="domain" description="Response regulatory" evidence="2">
    <location>
        <begin position="19"/>
        <end position="95"/>
    </location>
</feature>
<name>A0ABU3R0D3_9GAMM</name>
<evidence type="ECO:0000256" key="1">
    <source>
        <dbReference type="PROSITE-ProRule" id="PRU00169"/>
    </source>
</evidence>
<feature type="modified residue" description="4-aspartylphosphate" evidence="1">
    <location>
        <position position="74"/>
    </location>
</feature>
<keyword evidence="1" id="KW-0597">Phosphoprotein</keyword>
<keyword evidence="4" id="KW-1185">Reference proteome</keyword>
<dbReference type="Pfam" id="PF00072">
    <property type="entry name" value="Response_reg"/>
    <property type="match status" value="1"/>
</dbReference>
<dbReference type="InterPro" id="IPR001789">
    <property type="entry name" value="Sig_transdc_resp-reg_receiver"/>
</dbReference>
<dbReference type="InterPro" id="IPR011006">
    <property type="entry name" value="CheY-like_superfamily"/>
</dbReference>
<dbReference type="PROSITE" id="PS50110">
    <property type="entry name" value="RESPONSE_REGULATORY"/>
    <property type="match status" value="1"/>
</dbReference>
<comment type="caution">
    <text evidence="3">The sequence shown here is derived from an EMBL/GenBank/DDBJ whole genome shotgun (WGS) entry which is preliminary data.</text>
</comment>
<gene>
    <name evidence="3" type="ORF">RT723_09060</name>
</gene>
<dbReference type="SUPFAM" id="SSF52172">
    <property type="entry name" value="CheY-like"/>
    <property type="match status" value="1"/>
</dbReference>
<dbReference type="RefSeq" id="WP_315946749.1">
    <property type="nucleotide sequence ID" value="NZ_JAWCUA010000007.1"/>
</dbReference>